<reference evidence="2 3" key="2">
    <citation type="journal article" date="2010" name="Nucleic Acids Res.">
        <title>BeetleBase in 2010: revisions to provide comprehensive genomic information for Tribolium castaneum.</title>
        <authorList>
            <person name="Kim H.S."/>
            <person name="Murphy T."/>
            <person name="Xia J."/>
            <person name="Caragea D."/>
            <person name="Park Y."/>
            <person name="Beeman R.W."/>
            <person name="Lorenzen M.D."/>
            <person name="Butcher S."/>
            <person name="Manak J.R."/>
            <person name="Brown S.J."/>
        </authorList>
    </citation>
    <scope>GENOME REANNOTATION</scope>
    <source>
        <strain evidence="2 3">Georgia GA2</strain>
    </source>
</reference>
<proteinExistence type="predicted"/>
<evidence type="ECO:0000313" key="3">
    <source>
        <dbReference type="Proteomes" id="UP000007266"/>
    </source>
</evidence>
<dbReference type="InParanoid" id="D6X350"/>
<sequence>MAHSAVSALRPQNAVSAADKSSKNSTESSPCAERKIRKTVPPQPHSGAIPNSGEFTTQSTHRHHTRAFAEPESAVSINRQRCSSTKFPISTLERSGTLRGKTSLECARPVRFCARKRPVRGAPPRAARAAGRTLRAANLVVPRPSADAVPPRLGTVPSSGVFGTRLEVTFLEQRGIPHGKLPIASFGGRSRGALTEILGWLLPKFFDQHQAHAKNAHRKKPTNINTQKKKAHKEKSPRRKNSHGKSSQ</sequence>
<dbReference type="AlphaFoldDB" id="D6X350"/>
<reference evidence="2 3" key="1">
    <citation type="journal article" date="2008" name="Nature">
        <title>The genome of the model beetle and pest Tribolium castaneum.</title>
        <authorList>
            <consortium name="Tribolium Genome Sequencing Consortium"/>
            <person name="Richards S."/>
            <person name="Gibbs R.A."/>
            <person name="Weinstock G.M."/>
            <person name="Brown S.J."/>
            <person name="Denell R."/>
            <person name="Beeman R.W."/>
            <person name="Gibbs R."/>
            <person name="Beeman R.W."/>
            <person name="Brown S.J."/>
            <person name="Bucher G."/>
            <person name="Friedrich M."/>
            <person name="Grimmelikhuijzen C.J."/>
            <person name="Klingler M."/>
            <person name="Lorenzen M."/>
            <person name="Richards S."/>
            <person name="Roth S."/>
            <person name="Schroder R."/>
            <person name="Tautz D."/>
            <person name="Zdobnov E.M."/>
            <person name="Muzny D."/>
            <person name="Gibbs R.A."/>
            <person name="Weinstock G.M."/>
            <person name="Attaway T."/>
            <person name="Bell S."/>
            <person name="Buhay C.J."/>
            <person name="Chandrabose M.N."/>
            <person name="Chavez D."/>
            <person name="Clerk-Blankenburg K.P."/>
            <person name="Cree A."/>
            <person name="Dao M."/>
            <person name="Davis C."/>
            <person name="Chacko J."/>
            <person name="Dinh H."/>
            <person name="Dugan-Rocha S."/>
            <person name="Fowler G."/>
            <person name="Garner T.T."/>
            <person name="Garnes J."/>
            <person name="Gnirke A."/>
            <person name="Hawes A."/>
            <person name="Hernandez J."/>
            <person name="Hines S."/>
            <person name="Holder M."/>
            <person name="Hume J."/>
            <person name="Jhangiani S.N."/>
            <person name="Joshi V."/>
            <person name="Khan Z.M."/>
            <person name="Jackson L."/>
            <person name="Kovar C."/>
            <person name="Kowis A."/>
            <person name="Lee S."/>
            <person name="Lewis L.R."/>
            <person name="Margolis J."/>
            <person name="Morgan M."/>
            <person name="Nazareth L.V."/>
            <person name="Nguyen N."/>
            <person name="Okwuonu G."/>
            <person name="Parker D."/>
            <person name="Richards S."/>
            <person name="Ruiz S.J."/>
            <person name="Santibanez J."/>
            <person name="Savard J."/>
            <person name="Scherer S.E."/>
            <person name="Schneider B."/>
            <person name="Sodergren E."/>
            <person name="Tautz D."/>
            <person name="Vattahil S."/>
            <person name="Villasana D."/>
            <person name="White C.S."/>
            <person name="Wright R."/>
            <person name="Park Y."/>
            <person name="Beeman R.W."/>
            <person name="Lord J."/>
            <person name="Oppert B."/>
            <person name="Lorenzen M."/>
            <person name="Brown S."/>
            <person name="Wang L."/>
            <person name="Savard J."/>
            <person name="Tautz D."/>
            <person name="Richards S."/>
            <person name="Weinstock G."/>
            <person name="Gibbs R.A."/>
            <person name="Liu Y."/>
            <person name="Worley K."/>
            <person name="Weinstock G."/>
            <person name="Elsik C.G."/>
            <person name="Reese J.T."/>
            <person name="Elhaik E."/>
            <person name="Landan G."/>
            <person name="Graur D."/>
            <person name="Arensburger P."/>
            <person name="Atkinson P."/>
            <person name="Beeman R.W."/>
            <person name="Beidler J."/>
            <person name="Brown S.J."/>
            <person name="Demuth J.P."/>
            <person name="Drury D.W."/>
            <person name="Du Y.Z."/>
            <person name="Fujiwara H."/>
            <person name="Lorenzen M."/>
            <person name="Maselli V."/>
            <person name="Osanai M."/>
            <person name="Park Y."/>
            <person name="Robertson H.M."/>
            <person name="Tu Z."/>
            <person name="Wang J.J."/>
            <person name="Wang S."/>
            <person name="Richards S."/>
            <person name="Song H."/>
            <person name="Zhang L."/>
            <person name="Sodergren E."/>
            <person name="Werner D."/>
            <person name="Stanke M."/>
            <person name="Morgenstern B."/>
            <person name="Solovyev V."/>
            <person name="Kosarev P."/>
            <person name="Brown G."/>
            <person name="Chen H.C."/>
            <person name="Ermolaeva O."/>
            <person name="Hlavina W."/>
            <person name="Kapustin Y."/>
            <person name="Kiryutin B."/>
            <person name="Kitts P."/>
            <person name="Maglott D."/>
            <person name="Pruitt K."/>
            <person name="Sapojnikov V."/>
            <person name="Souvorov A."/>
            <person name="Mackey A.J."/>
            <person name="Waterhouse R.M."/>
            <person name="Wyder S."/>
            <person name="Zdobnov E.M."/>
            <person name="Zdobnov E.M."/>
            <person name="Wyder S."/>
            <person name="Kriventseva E.V."/>
            <person name="Kadowaki T."/>
            <person name="Bork P."/>
            <person name="Aranda M."/>
            <person name="Bao R."/>
            <person name="Beermann A."/>
            <person name="Berns N."/>
            <person name="Bolognesi R."/>
            <person name="Bonneton F."/>
            <person name="Bopp D."/>
            <person name="Brown S.J."/>
            <person name="Bucher G."/>
            <person name="Butts T."/>
            <person name="Chaumot A."/>
            <person name="Denell R.E."/>
            <person name="Ferrier D.E."/>
            <person name="Friedrich M."/>
            <person name="Gordon C.M."/>
            <person name="Jindra M."/>
            <person name="Klingler M."/>
            <person name="Lan Q."/>
            <person name="Lattorff H.M."/>
            <person name="Laudet V."/>
            <person name="von Levetsow C."/>
            <person name="Liu Z."/>
            <person name="Lutz R."/>
            <person name="Lynch J.A."/>
            <person name="da Fonseca R.N."/>
            <person name="Posnien N."/>
            <person name="Reuter R."/>
            <person name="Roth S."/>
            <person name="Savard J."/>
            <person name="Schinko J.B."/>
            <person name="Schmitt C."/>
            <person name="Schoppmeier M."/>
            <person name="Schroder R."/>
            <person name="Shippy T.D."/>
            <person name="Simonnet F."/>
            <person name="Marques-Souza H."/>
            <person name="Tautz D."/>
            <person name="Tomoyasu Y."/>
            <person name="Trauner J."/>
            <person name="Van der Zee M."/>
            <person name="Vervoort M."/>
            <person name="Wittkopp N."/>
            <person name="Wimmer E.A."/>
            <person name="Yang X."/>
            <person name="Jones A.K."/>
            <person name="Sattelle D.B."/>
            <person name="Ebert P.R."/>
            <person name="Nelson D."/>
            <person name="Scott J.G."/>
            <person name="Beeman R.W."/>
            <person name="Muthukrishnan S."/>
            <person name="Kramer K.J."/>
            <person name="Arakane Y."/>
            <person name="Beeman R.W."/>
            <person name="Zhu Q."/>
            <person name="Hogenkamp D."/>
            <person name="Dixit R."/>
            <person name="Oppert B."/>
            <person name="Jiang H."/>
            <person name="Zou Z."/>
            <person name="Marshall J."/>
            <person name="Elpidina E."/>
            <person name="Vinokurov K."/>
            <person name="Oppert C."/>
            <person name="Zou Z."/>
            <person name="Evans J."/>
            <person name="Lu Z."/>
            <person name="Zhao P."/>
            <person name="Sumathipala N."/>
            <person name="Altincicek B."/>
            <person name="Vilcinskas A."/>
            <person name="Williams M."/>
            <person name="Hultmark D."/>
            <person name="Hetru C."/>
            <person name="Jiang H."/>
            <person name="Grimmelikhuijzen C.J."/>
            <person name="Hauser F."/>
            <person name="Cazzamali G."/>
            <person name="Williamson M."/>
            <person name="Park Y."/>
            <person name="Li B."/>
            <person name="Tanaka Y."/>
            <person name="Predel R."/>
            <person name="Neupert S."/>
            <person name="Schachtner J."/>
            <person name="Verleyen P."/>
            <person name="Raible F."/>
            <person name="Bork P."/>
            <person name="Friedrich M."/>
            <person name="Walden K.K."/>
            <person name="Robertson H.M."/>
            <person name="Angeli S."/>
            <person name="Foret S."/>
            <person name="Bucher G."/>
            <person name="Schuetz S."/>
            <person name="Maleszka R."/>
            <person name="Wimmer E.A."/>
            <person name="Beeman R.W."/>
            <person name="Lorenzen M."/>
            <person name="Tomoyasu Y."/>
            <person name="Miller S.C."/>
            <person name="Grossmann D."/>
            <person name="Bucher G."/>
        </authorList>
    </citation>
    <scope>NUCLEOTIDE SEQUENCE [LARGE SCALE GENOMIC DNA]</scope>
    <source>
        <strain evidence="2 3">Georgia GA2</strain>
    </source>
</reference>
<feature type="region of interest" description="Disordered" evidence="1">
    <location>
        <begin position="1"/>
        <end position="75"/>
    </location>
</feature>
<evidence type="ECO:0000313" key="2">
    <source>
        <dbReference type="EMBL" id="EFA09800.1"/>
    </source>
</evidence>
<protein>
    <submittedName>
        <fullName evidence="2">Uncharacterized protein</fullName>
    </submittedName>
</protein>
<organism evidence="2 3">
    <name type="scientific">Tribolium castaneum</name>
    <name type="common">Red flour beetle</name>
    <dbReference type="NCBI Taxonomy" id="7070"/>
    <lineage>
        <taxon>Eukaryota</taxon>
        <taxon>Metazoa</taxon>
        <taxon>Ecdysozoa</taxon>
        <taxon>Arthropoda</taxon>
        <taxon>Hexapoda</taxon>
        <taxon>Insecta</taxon>
        <taxon>Pterygota</taxon>
        <taxon>Neoptera</taxon>
        <taxon>Endopterygota</taxon>
        <taxon>Coleoptera</taxon>
        <taxon>Polyphaga</taxon>
        <taxon>Cucujiformia</taxon>
        <taxon>Tenebrionidae</taxon>
        <taxon>Tenebrionidae incertae sedis</taxon>
        <taxon>Tribolium</taxon>
    </lineage>
</organism>
<keyword evidence="3" id="KW-1185">Reference proteome</keyword>
<dbReference type="Proteomes" id="UP000007266">
    <property type="component" value="Linkage group 9"/>
</dbReference>
<evidence type="ECO:0000256" key="1">
    <source>
        <dbReference type="SAM" id="MobiDB-lite"/>
    </source>
</evidence>
<gene>
    <name evidence="2" type="primary">GLEAN_11943</name>
    <name evidence="2" type="ORF">TcasGA2_TC011943</name>
</gene>
<dbReference type="EMBL" id="KQ971372">
    <property type="protein sequence ID" value="EFA09800.1"/>
    <property type="molecule type" value="Genomic_DNA"/>
</dbReference>
<feature type="compositionally biased region" description="Basic residues" evidence="1">
    <location>
        <begin position="211"/>
        <end position="248"/>
    </location>
</feature>
<name>D6X350_TRICA</name>
<dbReference type="HOGENOM" id="CLU_1121371_0_0_1"/>
<feature type="region of interest" description="Disordered" evidence="1">
    <location>
        <begin position="210"/>
        <end position="248"/>
    </location>
</feature>
<accession>D6X350</accession>